<evidence type="ECO:0000313" key="1">
    <source>
        <dbReference type="EMBL" id="KAI3363699.1"/>
    </source>
</evidence>
<sequence>MKTWRDITVVNNGRGTTLQQQCLHSKVLVPAVNEDSVDIYDGLDIASSSNTEKSSSNASQLKESMDLYEEIVTEEQQSRESTYSELKSRFQAAQNQIKELHRRLEQMEMKSNDDTKDSSSITTEESSSTGCIGVSKVSSTTEETALPEKYSDLTFTPKKSFSPGKSDNNDNNVEPSSSVPLLHDEDSMMRTLSNLKRIPDAISPLRSPVRIIKRSHLHVHVKPGHVKSLQKEEVMETFKLVRTEIRKKYMKLHKTFPKKSFYGVMDNFQESFLEFVDGAHFGQICSQEAELKSKLKKSIASVFSKVSNNGIVKRIFEQQAVDLKQKLWDFVDVQVDYLFKDINMTLKSLCKPEQAQAEDKRPSGNDKVSRHPPCQAKEPPSVPTSLNRIKPCAMAPYKTGLGSRGKDIRITHVEKDRTVDLHPANCPNTQAVANLLPPKNIPSTPEKSNISSLIVPQNGSLLDKTDFQLLTEQQASSLTFNLVRDSQMGEIFKCLLQGSDLLETSCITGDNTTWSIGTPRKDGERLISITTPTKFDSPSKLLSPAKFDTPSKLIATWSSITPRKMSSPRSKDQIPLNPALFDESCLLEVPSENKALLQSNLASQRSYSILAEDLAVSLTIPSPLKSDSHLSFLQPSSMHIMSTPDSVISAHISEDALLDGEDATEQDIHLALDTDNSSCGSSSSVASVLATPFVFKPELPMQAVVMEKSNDHFIVKIRQAATCGDTTLTANDSLSQTLTEEDQQHRDNMATQESQATAVLVDRSQKDNSLHIGAQSSDFFAQISQTANRENNSTHHPPEISQTNQKNPVLASHVSDSERDEMDVSGSERGLTIAEDLSSTPEKDQRECGQSRKRKKHREKSKAKRPRKEGEESTEEMLSNYKKDYTESKSSPASLSPNNLSAKNVIRKKGEVVMSWTRNEDRAILIDLKTKGASRETFSALSEKLNKPPGQKMGDWNLLGSILEEVHIHSTIVGKIWLTILFIFRMLVLGVAAEDVWDDEQSEFVCNTEQPGCKNVCYDQAFPISLIRYWVLQIIFVSSPSLVYMGHALYRLRTLEKERHRKKACLKAELEGTDPVQEDHKRIERELRKLDEQKKVRKAPLRGSLLRTYVFHILTRSVVEVGFIIVIAGVSLFLNLLEIFHLGVKKIKQSLYGYKYGDDDSVYRSKKNSMVQQVCVLTNSSPQRLMQLTQMTCSVVSDARGETLAPAIPQNQEGSNSSNQQSAQAYLPIQPDIQGIQQLGAVERRYTLENRKPSCSSDESNGPHGSGQPQYAGPRPTLMASHMEIPAALRNPQRKQSRVSICKELSDMSDSMESDHYPTARKCSFMSRGLSEGKLATPSDSADSQSGTDVEAQHLNQGESPVVTPPPPASGRRMSMSMILELSSIMKK</sequence>
<organism evidence="1 2">
    <name type="scientific">Scortum barcoo</name>
    <name type="common">barcoo grunter</name>
    <dbReference type="NCBI Taxonomy" id="214431"/>
    <lineage>
        <taxon>Eukaryota</taxon>
        <taxon>Metazoa</taxon>
        <taxon>Chordata</taxon>
        <taxon>Craniata</taxon>
        <taxon>Vertebrata</taxon>
        <taxon>Euteleostomi</taxon>
        <taxon>Actinopterygii</taxon>
        <taxon>Neopterygii</taxon>
        <taxon>Teleostei</taxon>
        <taxon>Neoteleostei</taxon>
        <taxon>Acanthomorphata</taxon>
        <taxon>Eupercaria</taxon>
        <taxon>Centrarchiformes</taxon>
        <taxon>Terapontoidei</taxon>
        <taxon>Terapontidae</taxon>
        <taxon>Scortum</taxon>
    </lineage>
</organism>
<comment type="caution">
    <text evidence="1">The sequence shown here is derived from an EMBL/GenBank/DDBJ whole genome shotgun (WGS) entry which is preliminary data.</text>
</comment>
<name>A0ACB8W7U3_9TELE</name>
<dbReference type="EMBL" id="CM041543">
    <property type="protein sequence ID" value="KAI3363699.1"/>
    <property type="molecule type" value="Genomic_DNA"/>
</dbReference>
<proteinExistence type="predicted"/>
<keyword evidence="2" id="KW-1185">Reference proteome</keyword>
<reference evidence="1" key="1">
    <citation type="submission" date="2022-04" db="EMBL/GenBank/DDBJ databases">
        <title>Jade perch genome.</title>
        <authorList>
            <person name="Chao B."/>
        </authorList>
    </citation>
    <scope>NUCLEOTIDE SEQUENCE</scope>
    <source>
        <strain evidence="1">CB-2022</strain>
    </source>
</reference>
<protein>
    <submittedName>
        <fullName evidence="1">Uncharacterized protein</fullName>
    </submittedName>
</protein>
<accession>A0ACB8W7U3</accession>
<gene>
    <name evidence="1" type="ORF">L3Q82_001202</name>
</gene>
<dbReference type="Proteomes" id="UP000831701">
    <property type="component" value="Chromosome 13"/>
</dbReference>
<evidence type="ECO:0000313" key="2">
    <source>
        <dbReference type="Proteomes" id="UP000831701"/>
    </source>
</evidence>